<dbReference type="SUPFAM" id="SSF81321">
    <property type="entry name" value="Family A G protein-coupled receptor-like"/>
    <property type="match status" value="1"/>
</dbReference>
<proteinExistence type="predicted"/>
<keyword evidence="15" id="KW-1185">Reference proteome</keyword>
<name>A0A6J2VL95_CHACN</name>
<keyword evidence="9" id="KW-1015">Disulfide bond</keyword>
<keyword evidence="3" id="KW-0716">Sensory transduction</keyword>
<keyword evidence="12" id="KW-0807">Transducer</keyword>
<protein>
    <submittedName>
        <fullName evidence="16">Gustatory receptor clone PTE03</fullName>
    </submittedName>
</protein>
<feature type="transmembrane region" description="Helical" evidence="13">
    <location>
        <begin position="139"/>
        <end position="162"/>
    </location>
</feature>
<keyword evidence="7" id="KW-0297">G-protein coupled receptor</keyword>
<feature type="transmembrane region" description="Helical" evidence="13">
    <location>
        <begin position="194"/>
        <end position="216"/>
    </location>
</feature>
<evidence type="ECO:0000256" key="1">
    <source>
        <dbReference type="ARBA" id="ARBA00004651"/>
    </source>
</evidence>
<dbReference type="InterPro" id="IPR000276">
    <property type="entry name" value="GPCR_Rhodpsn"/>
</dbReference>
<dbReference type="AlphaFoldDB" id="A0A6J2VL95"/>
<evidence type="ECO:0000256" key="11">
    <source>
        <dbReference type="ARBA" id="ARBA00023180"/>
    </source>
</evidence>
<keyword evidence="6 13" id="KW-1133">Transmembrane helix</keyword>
<organism evidence="15 16">
    <name type="scientific">Chanos chanos</name>
    <name type="common">Milkfish</name>
    <name type="synonym">Mugil chanos</name>
    <dbReference type="NCBI Taxonomy" id="29144"/>
    <lineage>
        <taxon>Eukaryota</taxon>
        <taxon>Metazoa</taxon>
        <taxon>Chordata</taxon>
        <taxon>Craniata</taxon>
        <taxon>Vertebrata</taxon>
        <taxon>Euteleostomi</taxon>
        <taxon>Actinopterygii</taxon>
        <taxon>Neopterygii</taxon>
        <taxon>Teleostei</taxon>
        <taxon>Ostariophysi</taxon>
        <taxon>Gonorynchiformes</taxon>
        <taxon>Chanidae</taxon>
        <taxon>Chanos</taxon>
    </lineage>
</organism>
<feature type="domain" description="G-protein coupled receptors family 1 profile" evidence="14">
    <location>
        <begin position="39"/>
        <end position="289"/>
    </location>
</feature>
<dbReference type="PROSITE" id="PS00237">
    <property type="entry name" value="G_PROTEIN_RECEP_F1_1"/>
    <property type="match status" value="1"/>
</dbReference>
<evidence type="ECO:0000313" key="15">
    <source>
        <dbReference type="Proteomes" id="UP000504632"/>
    </source>
</evidence>
<keyword evidence="2" id="KW-1003">Cell membrane</keyword>
<evidence type="ECO:0000256" key="2">
    <source>
        <dbReference type="ARBA" id="ARBA00022475"/>
    </source>
</evidence>
<feature type="transmembrane region" description="Helical" evidence="13">
    <location>
        <begin position="269"/>
        <end position="289"/>
    </location>
</feature>
<dbReference type="PRINTS" id="PR00245">
    <property type="entry name" value="OLFACTORYR"/>
</dbReference>
<evidence type="ECO:0000259" key="14">
    <source>
        <dbReference type="PROSITE" id="PS50262"/>
    </source>
</evidence>
<keyword evidence="5" id="KW-0552">Olfaction</keyword>
<keyword evidence="8 13" id="KW-0472">Membrane</keyword>
<dbReference type="PROSITE" id="PS50262">
    <property type="entry name" value="G_PROTEIN_RECEP_F1_2"/>
    <property type="match status" value="1"/>
</dbReference>
<dbReference type="RefSeq" id="XP_030633755.1">
    <property type="nucleotide sequence ID" value="XM_030777895.1"/>
</dbReference>
<dbReference type="Pfam" id="PF13853">
    <property type="entry name" value="7tm_4"/>
    <property type="match status" value="1"/>
</dbReference>
<feature type="transmembrane region" description="Helical" evidence="13">
    <location>
        <begin position="96"/>
        <end position="118"/>
    </location>
</feature>
<dbReference type="InterPro" id="IPR017452">
    <property type="entry name" value="GPCR_Rhodpsn_7TM"/>
</dbReference>
<dbReference type="GO" id="GO:0004930">
    <property type="term" value="F:G protein-coupled receptor activity"/>
    <property type="evidence" value="ECO:0007669"/>
    <property type="project" value="UniProtKB-KW"/>
</dbReference>
<dbReference type="OrthoDB" id="6147321at2759"/>
<gene>
    <name evidence="16" type="primary">LOC115814923</name>
</gene>
<sequence>MENGTSSLYFYFTMFEDLGQKRYAFFCLGLVLYCIIVFFNVNVLLVIFLEKTLHEPMYLFISCLSINSLYGTAAVFPRLLIDLLSEVHAISRFACYLQIFIIYTYASYEFTILTLMAYDRYVAICKPLQYHRIMTPKSTAVMIGIVWIYPLFSIGFGVVLSARLPLCGNELTKLYCSNWSVVKLSCTDTTFNNIVGFFVMITTVFIPMGSILFSYVKILMICYKKSSEFKSKAFHTCLPHIVTFVNYSIAIFCEITFSRFNPGEFPEFAAVILSLEFIVIPPVLNPLVYGLNFPEIHRKNVCISQLTNSVLNS</sequence>
<dbReference type="GO" id="GO:0004984">
    <property type="term" value="F:olfactory receptor activity"/>
    <property type="evidence" value="ECO:0007669"/>
    <property type="project" value="InterPro"/>
</dbReference>
<feature type="transmembrane region" description="Helical" evidence="13">
    <location>
        <begin position="56"/>
        <end position="76"/>
    </location>
</feature>
<dbReference type="FunCoup" id="A0A6J2VL95">
    <property type="interactions" value="206"/>
</dbReference>
<keyword evidence="11" id="KW-0325">Glycoprotein</keyword>
<evidence type="ECO:0000256" key="7">
    <source>
        <dbReference type="ARBA" id="ARBA00023040"/>
    </source>
</evidence>
<keyword evidence="4 13" id="KW-0812">Transmembrane</keyword>
<dbReference type="FunFam" id="1.20.1070.10:FF:000024">
    <property type="entry name" value="Olfactory receptor"/>
    <property type="match status" value="1"/>
</dbReference>
<dbReference type="InterPro" id="IPR052921">
    <property type="entry name" value="GPCR1_Superfamily_Member"/>
</dbReference>
<evidence type="ECO:0000256" key="3">
    <source>
        <dbReference type="ARBA" id="ARBA00022606"/>
    </source>
</evidence>
<evidence type="ECO:0000256" key="5">
    <source>
        <dbReference type="ARBA" id="ARBA00022725"/>
    </source>
</evidence>
<keyword evidence="10 16" id="KW-0675">Receptor</keyword>
<dbReference type="Proteomes" id="UP000504632">
    <property type="component" value="Chromosome 6"/>
</dbReference>
<feature type="transmembrane region" description="Helical" evidence="13">
    <location>
        <begin position="23"/>
        <end position="49"/>
    </location>
</feature>
<reference evidence="16" key="1">
    <citation type="submission" date="2025-08" db="UniProtKB">
        <authorList>
            <consortium name="RefSeq"/>
        </authorList>
    </citation>
    <scope>IDENTIFICATION</scope>
</reference>
<dbReference type="GO" id="GO:0005886">
    <property type="term" value="C:plasma membrane"/>
    <property type="evidence" value="ECO:0007669"/>
    <property type="project" value="UniProtKB-SubCell"/>
</dbReference>
<evidence type="ECO:0000256" key="8">
    <source>
        <dbReference type="ARBA" id="ARBA00023136"/>
    </source>
</evidence>
<dbReference type="InParanoid" id="A0A6J2VL95"/>
<evidence type="ECO:0000313" key="16">
    <source>
        <dbReference type="RefSeq" id="XP_030633755.1"/>
    </source>
</evidence>
<accession>A0A6J2VL95</accession>
<evidence type="ECO:0000256" key="10">
    <source>
        <dbReference type="ARBA" id="ARBA00023170"/>
    </source>
</evidence>
<feature type="transmembrane region" description="Helical" evidence="13">
    <location>
        <begin position="237"/>
        <end position="257"/>
    </location>
</feature>
<dbReference type="Gene3D" id="1.20.1070.10">
    <property type="entry name" value="Rhodopsin 7-helix transmembrane proteins"/>
    <property type="match status" value="1"/>
</dbReference>
<evidence type="ECO:0000256" key="13">
    <source>
        <dbReference type="SAM" id="Phobius"/>
    </source>
</evidence>
<comment type="subcellular location">
    <subcellularLocation>
        <location evidence="1">Cell membrane</location>
        <topology evidence="1">Multi-pass membrane protein</topology>
    </subcellularLocation>
</comment>
<evidence type="ECO:0000256" key="9">
    <source>
        <dbReference type="ARBA" id="ARBA00023157"/>
    </source>
</evidence>
<dbReference type="InterPro" id="IPR000725">
    <property type="entry name" value="Olfact_rcpt"/>
</dbReference>
<evidence type="ECO:0000256" key="4">
    <source>
        <dbReference type="ARBA" id="ARBA00022692"/>
    </source>
</evidence>
<dbReference type="PANTHER" id="PTHR26451">
    <property type="entry name" value="G_PROTEIN_RECEP_F1_2 DOMAIN-CONTAINING PROTEIN"/>
    <property type="match status" value="1"/>
</dbReference>
<dbReference type="PANTHER" id="PTHR26451:SF847">
    <property type="entry name" value="ODORANT RECEPTOR-RELATED"/>
    <property type="match status" value="1"/>
</dbReference>
<evidence type="ECO:0000256" key="12">
    <source>
        <dbReference type="ARBA" id="ARBA00023224"/>
    </source>
</evidence>
<dbReference type="GO" id="GO:0005549">
    <property type="term" value="F:odorant binding"/>
    <property type="evidence" value="ECO:0007669"/>
    <property type="project" value="TreeGrafter"/>
</dbReference>
<dbReference type="GeneID" id="115814923"/>
<evidence type="ECO:0000256" key="6">
    <source>
        <dbReference type="ARBA" id="ARBA00022989"/>
    </source>
</evidence>